<dbReference type="EMBL" id="JAJAPW010000004">
    <property type="protein sequence ID" value="MCB4799075.1"/>
    <property type="molecule type" value="Genomic_DNA"/>
</dbReference>
<accession>A0A9X1I0A4</accession>
<dbReference type="InterPro" id="IPR005184">
    <property type="entry name" value="DUF306_Meta_HslJ"/>
</dbReference>
<dbReference type="RefSeq" id="WP_226543591.1">
    <property type="nucleotide sequence ID" value="NZ_JAJAPW010000004.1"/>
</dbReference>
<protein>
    <submittedName>
        <fullName evidence="2">META domain-containing protein</fullName>
    </submittedName>
</protein>
<reference evidence="2" key="1">
    <citation type="submission" date="2021-10" db="EMBL/GenBank/DDBJ databases">
        <title>Tamlana sargassums sp. nov., and Tamlana laminarinivorans sp. nov., two new bacteria isolated from the brown alga.</title>
        <authorList>
            <person name="Li J."/>
        </authorList>
    </citation>
    <scope>NUCLEOTIDE SEQUENCE</scope>
    <source>
        <strain evidence="2">PT2-4</strain>
    </source>
</reference>
<comment type="caution">
    <text evidence="2">The sequence shown here is derived from an EMBL/GenBank/DDBJ whole genome shotgun (WGS) entry which is preliminary data.</text>
</comment>
<feature type="domain" description="DUF306" evidence="1">
    <location>
        <begin position="36"/>
        <end position="134"/>
    </location>
</feature>
<sequence length="257" mass="28536">MKSLIMLVCAILIKCGSTKTEYQLMQNNPEIHTNLSGDYTITMLSGNDVTPYKLNINFDKETNKVAGFSGCNRFFGSYILNDLALKFNNLASTRKMCAPEQNAIESKLLNILNKATSVKYNANGFSLYNNNQVVLKAEQEALKIEYIATSRGIYKEISVNRNKIETYAKSGGTPIIKPCETSNWNTILKHIKNLDVSTISELKAPSHKYAFDGAALAHLKITKNGKTYKSAPFDHGNPPAEISNLVKEILSLSENIE</sequence>
<dbReference type="PANTHER" id="PTHR35535:SF1">
    <property type="entry name" value="HEAT SHOCK PROTEIN HSLJ"/>
    <property type="match status" value="1"/>
</dbReference>
<dbReference type="Gene3D" id="2.40.128.270">
    <property type="match status" value="1"/>
</dbReference>
<organism evidence="2 3">
    <name type="scientific">Neotamlana laminarinivorans</name>
    <dbReference type="NCBI Taxonomy" id="2883124"/>
    <lineage>
        <taxon>Bacteria</taxon>
        <taxon>Pseudomonadati</taxon>
        <taxon>Bacteroidota</taxon>
        <taxon>Flavobacteriia</taxon>
        <taxon>Flavobacteriales</taxon>
        <taxon>Flavobacteriaceae</taxon>
        <taxon>Neotamlana</taxon>
    </lineage>
</organism>
<dbReference type="PANTHER" id="PTHR35535">
    <property type="entry name" value="HEAT SHOCK PROTEIN HSLJ"/>
    <property type="match status" value="1"/>
</dbReference>
<dbReference type="Proteomes" id="UP001139199">
    <property type="component" value="Unassembled WGS sequence"/>
</dbReference>
<proteinExistence type="predicted"/>
<name>A0A9X1I0A4_9FLAO</name>
<dbReference type="Pfam" id="PF03724">
    <property type="entry name" value="META"/>
    <property type="match status" value="1"/>
</dbReference>
<evidence type="ECO:0000313" key="2">
    <source>
        <dbReference type="EMBL" id="MCB4799075.1"/>
    </source>
</evidence>
<dbReference type="InterPro" id="IPR038670">
    <property type="entry name" value="HslJ-like_sf"/>
</dbReference>
<gene>
    <name evidence="2" type="ORF">LG649_09470</name>
</gene>
<evidence type="ECO:0000259" key="1">
    <source>
        <dbReference type="Pfam" id="PF03724"/>
    </source>
</evidence>
<evidence type="ECO:0000313" key="3">
    <source>
        <dbReference type="Proteomes" id="UP001139199"/>
    </source>
</evidence>
<dbReference type="AlphaFoldDB" id="A0A9X1I0A4"/>
<dbReference type="InterPro" id="IPR053147">
    <property type="entry name" value="Hsp_HslJ-like"/>
</dbReference>
<keyword evidence="3" id="KW-1185">Reference proteome</keyword>